<dbReference type="SUPFAM" id="SSF52151">
    <property type="entry name" value="FabD/lysophospholipase-like"/>
    <property type="match status" value="1"/>
</dbReference>
<organism evidence="4 5">
    <name type="scientific">Lasiosphaeris hirsuta</name>
    <dbReference type="NCBI Taxonomy" id="260670"/>
    <lineage>
        <taxon>Eukaryota</taxon>
        <taxon>Fungi</taxon>
        <taxon>Dikarya</taxon>
        <taxon>Ascomycota</taxon>
        <taxon>Pezizomycotina</taxon>
        <taxon>Sordariomycetes</taxon>
        <taxon>Sordariomycetidae</taxon>
        <taxon>Sordariales</taxon>
        <taxon>Lasiosphaeriaceae</taxon>
        <taxon>Lasiosphaeris</taxon>
    </lineage>
</organism>
<proteinExistence type="predicted"/>
<evidence type="ECO:0000313" key="5">
    <source>
        <dbReference type="Proteomes" id="UP001172102"/>
    </source>
</evidence>
<dbReference type="AlphaFoldDB" id="A0AA40AA28"/>
<dbReference type="GO" id="GO:0044550">
    <property type="term" value="P:secondary metabolite biosynthetic process"/>
    <property type="evidence" value="ECO:0007669"/>
    <property type="project" value="TreeGrafter"/>
</dbReference>
<dbReference type="Pfam" id="PF00698">
    <property type="entry name" value="Acyl_transf_1"/>
    <property type="match status" value="1"/>
</dbReference>
<keyword evidence="4" id="KW-0808">Transferase</keyword>
<evidence type="ECO:0000313" key="4">
    <source>
        <dbReference type="EMBL" id="KAK0712062.1"/>
    </source>
</evidence>
<dbReference type="GO" id="GO:0006633">
    <property type="term" value="P:fatty acid biosynthetic process"/>
    <property type="evidence" value="ECO:0007669"/>
    <property type="project" value="TreeGrafter"/>
</dbReference>
<dbReference type="InterPro" id="IPR001227">
    <property type="entry name" value="Ac_transferase_dom_sf"/>
</dbReference>
<dbReference type="SUPFAM" id="SSF55048">
    <property type="entry name" value="Probable ACP-binding domain of malonyl-CoA ACP transacylase"/>
    <property type="match status" value="1"/>
</dbReference>
<keyword evidence="5" id="KW-1185">Reference proteome</keyword>
<evidence type="ECO:0000256" key="1">
    <source>
        <dbReference type="ARBA" id="ARBA00022450"/>
    </source>
</evidence>
<dbReference type="SMART" id="SM00827">
    <property type="entry name" value="PKS_AT"/>
    <property type="match status" value="1"/>
</dbReference>
<name>A0AA40AA28_9PEZI</name>
<keyword evidence="2" id="KW-0597">Phosphoprotein</keyword>
<reference evidence="4" key="1">
    <citation type="submission" date="2023-06" db="EMBL/GenBank/DDBJ databases">
        <title>Genome-scale phylogeny and comparative genomics of the fungal order Sordariales.</title>
        <authorList>
            <consortium name="Lawrence Berkeley National Laboratory"/>
            <person name="Hensen N."/>
            <person name="Bonometti L."/>
            <person name="Westerberg I."/>
            <person name="Brannstrom I.O."/>
            <person name="Guillou S."/>
            <person name="Cros-Aarteil S."/>
            <person name="Calhoun S."/>
            <person name="Haridas S."/>
            <person name="Kuo A."/>
            <person name="Mondo S."/>
            <person name="Pangilinan J."/>
            <person name="Riley R."/>
            <person name="Labutti K."/>
            <person name="Andreopoulos B."/>
            <person name="Lipzen A."/>
            <person name="Chen C."/>
            <person name="Yanf M."/>
            <person name="Daum C."/>
            <person name="Ng V."/>
            <person name="Clum A."/>
            <person name="Steindorff A."/>
            <person name="Ohm R."/>
            <person name="Martin F."/>
            <person name="Silar P."/>
            <person name="Natvig D."/>
            <person name="Lalanne C."/>
            <person name="Gautier V."/>
            <person name="Ament-Velasquez S.L."/>
            <person name="Kruys A."/>
            <person name="Hutchinson M.I."/>
            <person name="Powell A.J."/>
            <person name="Barry K."/>
            <person name="Miller A.N."/>
            <person name="Grigoriev I.V."/>
            <person name="Debuchy R."/>
            <person name="Gladieux P."/>
            <person name="Thoren M.H."/>
            <person name="Johannesson H."/>
        </authorList>
    </citation>
    <scope>NUCLEOTIDE SEQUENCE</scope>
    <source>
        <strain evidence="4">SMH4607-1</strain>
    </source>
</reference>
<comment type="caution">
    <text evidence="4">The sequence shown here is derived from an EMBL/GenBank/DDBJ whole genome shotgun (WGS) entry which is preliminary data.</text>
</comment>
<dbReference type="InterPro" id="IPR050091">
    <property type="entry name" value="PKS_NRPS_Biosynth_Enz"/>
</dbReference>
<keyword evidence="1" id="KW-0596">Phosphopantetheine</keyword>
<dbReference type="InterPro" id="IPR016035">
    <property type="entry name" value="Acyl_Trfase/lysoPLipase"/>
</dbReference>
<dbReference type="EMBL" id="JAUKUA010000005">
    <property type="protein sequence ID" value="KAK0712062.1"/>
    <property type="molecule type" value="Genomic_DNA"/>
</dbReference>
<protein>
    <submittedName>
        <fullName evidence="4">Acyl transferase</fullName>
    </submittedName>
</protein>
<dbReference type="PANTHER" id="PTHR43775">
    <property type="entry name" value="FATTY ACID SYNTHASE"/>
    <property type="match status" value="1"/>
</dbReference>
<dbReference type="Proteomes" id="UP001172102">
    <property type="component" value="Unassembled WGS sequence"/>
</dbReference>
<feature type="domain" description="Malonyl-CoA:ACP transacylase (MAT)" evidence="3">
    <location>
        <begin position="1"/>
        <end position="152"/>
    </location>
</feature>
<evidence type="ECO:0000259" key="3">
    <source>
        <dbReference type="SMART" id="SM00827"/>
    </source>
</evidence>
<sequence>IAYHRGHLSSGLSKRGAMMAVALGEDDVKPYVVQAVDAGDLTVACINSPASVTLSGDVAAINQVKERLDENQVFCRKLLVSTAYHSPHMQELAGPYLQALADLPSAPADAPVPMFSSVTGALIPASTLSTAEYWVSNMTSPVLFLQALSAAL</sequence>
<dbReference type="InterPro" id="IPR016036">
    <property type="entry name" value="Malonyl_transacylase_ACP-bd"/>
</dbReference>
<feature type="non-terminal residue" evidence="4">
    <location>
        <position position="1"/>
    </location>
</feature>
<dbReference type="GO" id="GO:0004312">
    <property type="term" value="F:fatty acid synthase activity"/>
    <property type="evidence" value="ECO:0007669"/>
    <property type="project" value="TreeGrafter"/>
</dbReference>
<dbReference type="PANTHER" id="PTHR43775:SF29">
    <property type="entry name" value="ASPERFURANONE POLYKETIDE SYNTHASE AFOG-RELATED"/>
    <property type="match status" value="1"/>
</dbReference>
<dbReference type="InterPro" id="IPR014043">
    <property type="entry name" value="Acyl_transferase_dom"/>
</dbReference>
<evidence type="ECO:0000256" key="2">
    <source>
        <dbReference type="ARBA" id="ARBA00022553"/>
    </source>
</evidence>
<feature type="non-terminal residue" evidence="4">
    <location>
        <position position="152"/>
    </location>
</feature>
<gene>
    <name evidence="4" type="ORF">B0H67DRAFT_454558</name>
</gene>
<dbReference type="Gene3D" id="3.40.366.10">
    <property type="entry name" value="Malonyl-Coenzyme A Acyl Carrier Protein, domain 2"/>
    <property type="match status" value="1"/>
</dbReference>
<accession>A0AA40AA28</accession>